<dbReference type="GO" id="GO:0003676">
    <property type="term" value="F:nucleic acid binding"/>
    <property type="evidence" value="ECO:0007669"/>
    <property type="project" value="InterPro"/>
</dbReference>
<dbReference type="RefSeq" id="WP_229737708.1">
    <property type="nucleotide sequence ID" value="NZ_BMFJ01000002.1"/>
</dbReference>
<gene>
    <name evidence="1" type="ORF">GCM10011360_38800</name>
</gene>
<dbReference type="SUPFAM" id="SSF53098">
    <property type="entry name" value="Ribonuclease H-like"/>
    <property type="match status" value="1"/>
</dbReference>
<name>A0A917EIB7_9RHOB</name>
<dbReference type="Gene3D" id="3.30.420.10">
    <property type="entry name" value="Ribonuclease H-like superfamily/Ribonuclease H"/>
    <property type="match status" value="1"/>
</dbReference>
<accession>A0A917EIB7</accession>
<keyword evidence="2" id="KW-1185">Reference proteome</keyword>
<reference evidence="2" key="1">
    <citation type="journal article" date="2019" name="Int. J. Syst. Evol. Microbiol.">
        <title>The Global Catalogue of Microorganisms (GCM) 10K type strain sequencing project: providing services to taxonomists for standard genome sequencing and annotation.</title>
        <authorList>
            <consortium name="The Broad Institute Genomics Platform"/>
            <consortium name="The Broad Institute Genome Sequencing Center for Infectious Disease"/>
            <person name="Wu L."/>
            <person name="Ma J."/>
        </authorList>
    </citation>
    <scope>NUCLEOTIDE SEQUENCE [LARGE SCALE GENOMIC DNA]</scope>
    <source>
        <strain evidence="2">CGMCC 1.12664</strain>
    </source>
</reference>
<dbReference type="InterPro" id="IPR012337">
    <property type="entry name" value="RNaseH-like_sf"/>
</dbReference>
<protein>
    <recommendedName>
        <fullName evidence="3">Exonuclease domain-containing protein</fullName>
    </recommendedName>
</protein>
<evidence type="ECO:0008006" key="3">
    <source>
        <dbReference type="Google" id="ProtNLM"/>
    </source>
</evidence>
<comment type="caution">
    <text evidence="1">The sequence shown here is derived from an EMBL/GenBank/DDBJ whole genome shotgun (WGS) entry which is preliminary data.</text>
</comment>
<proteinExistence type="predicted"/>
<sequence>MNCDKKTMSCLERLVVIDFEASSLSEGSWPVEVGISWIERGELRSWASLIRPDAGWSMDHWSIASAAVHRIPLETLSAAAPAKEVAHALITLVAGKHLVSDAPTFERMWLSKLLAAAGHSRKPDIAEYNEITFSIFDGYALDMVYETLERTFVPHRAGPDSARLVKGWLKGAET</sequence>
<dbReference type="Proteomes" id="UP000612855">
    <property type="component" value="Unassembled WGS sequence"/>
</dbReference>
<evidence type="ECO:0000313" key="1">
    <source>
        <dbReference type="EMBL" id="GGE47866.1"/>
    </source>
</evidence>
<dbReference type="AlphaFoldDB" id="A0A917EIB7"/>
<organism evidence="1 2">
    <name type="scientific">Primorskyibacter flagellatus</name>
    <dbReference type="NCBI Taxonomy" id="1387277"/>
    <lineage>
        <taxon>Bacteria</taxon>
        <taxon>Pseudomonadati</taxon>
        <taxon>Pseudomonadota</taxon>
        <taxon>Alphaproteobacteria</taxon>
        <taxon>Rhodobacterales</taxon>
        <taxon>Roseobacteraceae</taxon>
        <taxon>Primorskyibacter</taxon>
    </lineage>
</organism>
<evidence type="ECO:0000313" key="2">
    <source>
        <dbReference type="Proteomes" id="UP000612855"/>
    </source>
</evidence>
<dbReference type="EMBL" id="BMFJ01000002">
    <property type="protein sequence ID" value="GGE47866.1"/>
    <property type="molecule type" value="Genomic_DNA"/>
</dbReference>
<dbReference type="InterPro" id="IPR036397">
    <property type="entry name" value="RNaseH_sf"/>
</dbReference>